<dbReference type="InterPro" id="IPR003594">
    <property type="entry name" value="HATPase_dom"/>
</dbReference>
<dbReference type="EMBL" id="LKHV02000001">
    <property type="protein sequence ID" value="MCS5708017.1"/>
    <property type="molecule type" value="Genomic_DNA"/>
</dbReference>
<protein>
    <submittedName>
        <fullName evidence="3">ATP-binding protein</fullName>
    </submittedName>
</protein>
<dbReference type="InterPro" id="IPR036890">
    <property type="entry name" value="HATPase_C_sf"/>
</dbReference>
<evidence type="ECO:0000313" key="3">
    <source>
        <dbReference type="EMBL" id="MCS5708017.1"/>
    </source>
</evidence>
<dbReference type="EMBL" id="LKHV01000013">
    <property type="protein sequence ID" value="KRG17703.1"/>
    <property type="molecule type" value="Genomic_DNA"/>
</dbReference>
<proteinExistence type="predicted"/>
<keyword evidence="3" id="KW-0547">Nucleotide-binding</keyword>
<dbReference type="OrthoDB" id="9800897at2"/>
<sequence>MIHLQKSSLQEKDLSQYEQLIPIYEAISKGIIQLKYFSFQTFEEGRNTAQFISNLCPNPLKAEAGLNELFMNAIEHGNLGITYEEKKNILTKNKWLNTVHEKLFLTENRNKKVKVIFEKTLDAITIFIKDNGKGFNWKDFLSHHNTLNYNGRGIMIARQYAFDEVDYNNQGNEVTCRIYNV</sequence>
<reference evidence="2" key="1">
    <citation type="submission" date="2015-09" db="EMBL/GenBank/DDBJ databases">
        <title>Draft Genome Sequences of Two Novel Amoeba-resistant Intranuclear Bacteria, Candidatus Berkiella cookevillensis and Candidatus Berkiella aquae.</title>
        <authorList>
            <person name="Mehari Y.T."/>
            <person name="Arivett B.A."/>
            <person name="Farone A.L."/>
            <person name="Gunderson J.H."/>
            <person name="Farone M.B."/>
        </authorList>
    </citation>
    <scope>NUCLEOTIDE SEQUENCE [LARGE SCALE GENOMIC DNA]</scope>
    <source>
        <strain evidence="2">CC99</strain>
    </source>
</reference>
<reference evidence="3" key="3">
    <citation type="submission" date="2021-06" db="EMBL/GenBank/DDBJ databases">
        <title>Genomic Description and Analysis of Intracellular Bacteria, Candidatus Berkiella cookevillensis and Candidatus Berkiella aquae.</title>
        <authorList>
            <person name="Kidane D.T."/>
            <person name="Mehari Y.T."/>
            <person name="Rice F.C."/>
            <person name="Arivett B.A."/>
            <person name="Farone A.L."/>
            <person name="Berk S.G."/>
            <person name="Farone M.B."/>
        </authorList>
    </citation>
    <scope>NUCLEOTIDE SEQUENCE</scope>
    <source>
        <strain evidence="3">CC99</strain>
    </source>
</reference>
<dbReference type="Gene3D" id="3.30.565.10">
    <property type="entry name" value="Histidine kinase-like ATPase, C-terminal domain"/>
    <property type="match status" value="1"/>
</dbReference>
<reference evidence="3" key="2">
    <citation type="journal article" date="2016" name="Genome Announc.">
        <title>Draft Genome Sequences of Two Novel Amoeba-Resistant Intranuclear Bacteria, 'Candidatus Berkiella cookevillensis' and 'Candidatus Berkiella aquae'.</title>
        <authorList>
            <person name="Mehari Y.T."/>
            <person name="Arivett B.A."/>
            <person name="Farone A.L."/>
            <person name="Gunderson J.H."/>
            <person name="Farone M.B."/>
        </authorList>
    </citation>
    <scope>NUCLEOTIDE SEQUENCE</scope>
    <source>
        <strain evidence="3">CC99</strain>
    </source>
</reference>
<dbReference type="SUPFAM" id="SSF55874">
    <property type="entry name" value="ATPase domain of HSP90 chaperone/DNA topoisomerase II/histidine kinase"/>
    <property type="match status" value="1"/>
</dbReference>
<dbReference type="CDD" id="cd16936">
    <property type="entry name" value="HATPase_RsbW-like"/>
    <property type="match status" value="1"/>
</dbReference>
<evidence type="ECO:0000313" key="4">
    <source>
        <dbReference type="Proteomes" id="UP000051494"/>
    </source>
</evidence>
<comment type="caution">
    <text evidence="2">The sequence shown here is derived from an EMBL/GenBank/DDBJ whole genome shotgun (WGS) entry which is preliminary data.</text>
</comment>
<feature type="domain" description="Histidine kinase/HSP90-like ATPase" evidence="1">
    <location>
        <begin position="64"/>
        <end position="177"/>
    </location>
</feature>
<dbReference type="Proteomes" id="UP000051494">
    <property type="component" value="Unassembled WGS sequence"/>
</dbReference>
<organism evidence="2">
    <name type="scientific">Candidatus Berkiella cookevillensis</name>
    <dbReference type="NCBI Taxonomy" id="437022"/>
    <lineage>
        <taxon>Bacteria</taxon>
        <taxon>Pseudomonadati</taxon>
        <taxon>Pseudomonadota</taxon>
        <taxon>Gammaproteobacteria</taxon>
        <taxon>Candidatus Berkiellales</taxon>
        <taxon>Candidatus Berkiellaceae</taxon>
        <taxon>Candidatus Berkiella</taxon>
    </lineage>
</organism>
<accession>A0A0Q9YM22</accession>
<name>A0A0Q9YM22_9GAMM</name>
<dbReference type="RefSeq" id="WP_057625260.1">
    <property type="nucleotide sequence ID" value="NZ_LKHV02000001.1"/>
</dbReference>
<keyword evidence="4" id="KW-1185">Reference proteome</keyword>
<gene>
    <name evidence="3" type="ORF">CC99x_003775</name>
    <name evidence="2" type="ORF">CC99x_02162</name>
</gene>
<evidence type="ECO:0000259" key="1">
    <source>
        <dbReference type="Pfam" id="PF13581"/>
    </source>
</evidence>
<dbReference type="Pfam" id="PF13581">
    <property type="entry name" value="HATPase_c_2"/>
    <property type="match status" value="1"/>
</dbReference>
<dbReference type="GO" id="GO:0005524">
    <property type="term" value="F:ATP binding"/>
    <property type="evidence" value="ECO:0007669"/>
    <property type="project" value="UniProtKB-KW"/>
</dbReference>
<keyword evidence="3" id="KW-0067">ATP-binding</keyword>
<dbReference type="STRING" id="437022.CC99x_02162"/>
<dbReference type="AlphaFoldDB" id="A0A0Q9YM22"/>
<evidence type="ECO:0000313" key="2">
    <source>
        <dbReference type="EMBL" id="KRG17703.1"/>
    </source>
</evidence>